<gene>
    <name evidence="2" type="ORF">SI8410_18021302</name>
</gene>
<proteinExistence type="predicted"/>
<protein>
    <submittedName>
        <fullName evidence="2">Uncharacterized protein</fullName>
    </submittedName>
</protein>
<evidence type="ECO:0000313" key="2">
    <source>
        <dbReference type="EMBL" id="CAA7410624.1"/>
    </source>
</evidence>
<organism evidence="2 3">
    <name type="scientific">Spirodela intermedia</name>
    <name type="common">Intermediate duckweed</name>
    <dbReference type="NCBI Taxonomy" id="51605"/>
    <lineage>
        <taxon>Eukaryota</taxon>
        <taxon>Viridiplantae</taxon>
        <taxon>Streptophyta</taxon>
        <taxon>Embryophyta</taxon>
        <taxon>Tracheophyta</taxon>
        <taxon>Spermatophyta</taxon>
        <taxon>Magnoliopsida</taxon>
        <taxon>Liliopsida</taxon>
        <taxon>Araceae</taxon>
        <taxon>Lemnoideae</taxon>
        <taxon>Spirodela</taxon>
    </lineage>
</organism>
<name>A0A7I8LN05_SPIIN</name>
<evidence type="ECO:0000256" key="1">
    <source>
        <dbReference type="SAM" id="MobiDB-lite"/>
    </source>
</evidence>
<evidence type="ECO:0000313" key="3">
    <source>
        <dbReference type="Proteomes" id="UP000663760"/>
    </source>
</evidence>
<dbReference type="Proteomes" id="UP000663760">
    <property type="component" value="Chromosome 18"/>
</dbReference>
<keyword evidence="3" id="KW-1185">Reference proteome</keyword>
<dbReference type="EMBL" id="LR746281">
    <property type="protein sequence ID" value="CAA7410624.1"/>
    <property type="molecule type" value="Genomic_DNA"/>
</dbReference>
<accession>A0A7I8LN05</accession>
<sequence length="70" mass="7159">MGEAAAAAFAGQHWKRRVTAHQHLQEPGNLLRSSSEVARVALAGRGGPSSGCGLDGNPGSSTDRSNSRSS</sequence>
<feature type="region of interest" description="Disordered" evidence="1">
    <location>
        <begin position="42"/>
        <end position="70"/>
    </location>
</feature>
<feature type="compositionally biased region" description="Gly residues" evidence="1">
    <location>
        <begin position="44"/>
        <end position="56"/>
    </location>
</feature>
<feature type="compositionally biased region" description="Low complexity" evidence="1">
    <location>
        <begin position="60"/>
        <end position="70"/>
    </location>
</feature>
<reference evidence="2" key="1">
    <citation type="submission" date="2020-02" db="EMBL/GenBank/DDBJ databases">
        <authorList>
            <person name="Scholz U."/>
            <person name="Mascher M."/>
            <person name="Fiebig A."/>
        </authorList>
    </citation>
    <scope>NUCLEOTIDE SEQUENCE</scope>
</reference>
<dbReference type="AlphaFoldDB" id="A0A7I8LN05"/>